<reference evidence="1" key="3">
    <citation type="submission" date="2022-06" db="UniProtKB">
        <authorList>
            <consortium name="EnsemblPlants"/>
        </authorList>
    </citation>
    <scope>IDENTIFICATION</scope>
</reference>
<reference evidence="2" key="1">
    <citation type="journal article" date="2013" name="Nature">
        <title>Draft genome of the wheat A-genome progenitor Triticum urartu.</title>
        <authorList>
            <person name="Ling H.Q."/>
            <person name="Zhao S."/>
            <person name="Liu D."/>
            <person name="Wang J."/>
            <person name="Sun H."/>
            <person name="Zhang C."/>
            <person name="Fan H."/>
            <person name="Li D."/>
            <person name="Dong L."/>
            <person name="Tao Y."/>
            <person name="Gao C."/>
            <person name="Wu H."/>
            <person name="Li Y."/>
            <person name="Cui Y."/>
            <person name="Guo X."/>
            <person name="Zheng S."/>
            <person name="Wang B."/>
            <person name="Yu K."/>
            <person name="Liang Q."/>
            <person name="Yang W."/>
            <person name="Lou X."/>
            <person name="Chen J."/>
            <person name="Feng M."/>
            <person name="Jian J."/>
            <person name="Zhang X."/>
            <person name="Luo G."/>
            <person name="Jiang Y."/>
            <person name="Liu J."/>
            <person name="Wang Z."/>
            <person name="Sha Y."/>
            <person name="Zhang B."/>
            <person name="Wu H."/>
            <person name="Tang D."/>
            <person name="Shen Q."/>
            <person name="Xue P."/>
            <person name="Zou S."/>
            <person name="Wang X."/>
            <person name="Liu X."/>
            <person name="Wang F."/>
            <person name="Yang Y."/>
            <person name="An X."/>
            <person name="Dong Z."/>
            <person name="Zhang K."/>
            <person name="Zhang X."/>
            <person name="Luo M.C."/>
            <person name="Dvorak J."/>
            <person name="Tong Y."/>
            <person name="Wang J."/>
            <person name="Yang H."/>
            <person name="Li Z."/>
            <person name="Wang D."/>
            <person name="Zhang A."/>
            <person name="Wang J."/>
        </authorList>
    </citation>
    <scope>NUCLEOTIDE SEQUENCE</scope>
    <source>
        <strain evidence="2">cv. G1812</strain>
    </source>
</reference>
<reference evidence="1" key="2">
    <citation type="submission" date="2018-03" db="EMBL/GenBank/DDBJ databases">
        <title>The Triticum urartu genome reveals the dynamic nature of wheat genome evolution.</title>
        <authorList>
            <person name="Ling H."/>
            <person name="Ma B."/>
            <person name="Shi X."/>
            <person name="Liu H."/>
            <person name="Dong L."/>
            <person name="Sun H."/>
            <person name="Cao Y."/>
            <person name="Gao Q."/>
            <person name="Zheng S."/>
            <person name="Li Y."/>
            <person name="Yu Y."/>
            <person name="Du H."/>
            <person name="Qi M."/>
            <person name="Li Y."/>
            <person name="Yu H."/>
            <person name="Cui Y."/>
            <person name="Wang N."/>
            <person name="Chen C."/>
            <person name="Wu H."/>
            <person name="Zhao Y."/>
            <person name="Zhang J."/>
            <person name="Li Y."/>
            <person name="Zhou W."/>
            <person name="Zhang B."/>
            <person name="Hu W."/>
            <person name="Eijk M."/>
            <person name="Tang J."/>
            <person name="Witsenboer H."/>
            <person name="Zhao S."/>
            <person name="Li Z."/>
            <person name="Zhang A."/>
            <person name="Wang D."/>
            <person name="Liang C."/>
        </authorList>
    </citation>
    <scope>NUCLEOTIDE SEQUENCE [LARGE SCALE GENOMIC DNA]</scope>
    <source>
        <strain evidence="1">cv. G1812</strain>
    </source>
</reference>
<keyword evidence="2" id="KW-1185">Reference proteome</keyword>
<proteinExistence type="predicted"/>
<sequence>MDEDMHWAPSSQHVCVLMEMRLPRKHCLTALSTHYRSYFLNYPGLHCTKAWVLCTLVLLARFGCSQTNMEGNLVGLPISMGNPLTNLPISQHCICSFHPFKIMRVGSGGEWCNPFLSRLSPTTRPDCPFVICNEPASPFIRFKSCEEDRTVAHHPGSLLPSLRLRH</sequence>
<accession>A0A8R7U936</accession>
<name>A0A8R7U936_TRIUA</name>
<dbReference type="Gramene" id="TuG1812G0400002188.01.T01">
    <property type="protein sequence ID" value="TuG1812G0400002188.01.T01.cds436562"/>
    <property type="gene ID" value="TuG1812G0400002188.01"/>
</dbReference>
<organism evidence="1 2">
    <name type="scientific">Triticum urartu</name>
    <name type="common">Red wild einkorn</name>
    <name type="synonym">Crithodium urartu</name>
    <dbReference type="NCBI Taxonomy" id="4572"/>
    <lineage>
        <taxon>Eukaryota</taxon>
        <taxon>Viridiplantae</taxon>
        <taxon>Streptophyta</taxon>
        <taxon>Embryophyta</taxon>
        <taxon>Tracheophyta</taxon>
        <taxon>Spermatophyta</taxon>
        <taxon>Magnoliopsida</taxon>
        <taxon>Liliopsida</taxon>
        <taxon>Poales</taxon>
        <taxon>Poaceae</taxon>
        <taxon>BOP clade</taxon>
        <taxon>Pooideae</taxon>
        <taxon>Triticodae</taxon>
        <taxon>Triticeae</taxon>
        <taxon>Triticinae</taxon>
        <taxon>Triticum</taxon>
    </lineage>
</organism>
<evidence type="ECO:0000313" key="2">
    <source>
        <dbReference type="Proteomes" id="UP000015106"/>
    </source>
</evidence>
<dbReference type="AlphaFoldDB" id="A0A8R7U936"/>
<dbReference type="EnsemblPlants" id="TuG1812G0400002188.01.T01">
    <property type="protein sequence ID" value="TuG1812G0400002188.01.T01.cds436562"/>
    <property type="gene ID" value="TuG1812G0400002188.01"/>
</dbReference>
<dbReference type="Proteomes" id="UP000015106">
    <property type="component" value="Chromosome 4"/>
</dbReference>
<evidence type="ECO:0000313" key="1">
    <source>
        <dbReference type="EnsemblPlants" id="TuG1812G0400002188.01.T01.cds436562"/>
    </source>
</evidence>
<protein>
    <submittedName>
        <fullName evidence="1">Uncharacterized protein</fullName>
    </submittedName>
</protein>